<gene>
    <name evidence="2" type="ORF">E4031_08920</name>
</gene>
<feature type="chain" id="PRO_5042574945" description="WxL domain-containing protein" evidence="1">
    <location>
        <begin position="26"/>
        <end position="179"/>
    </location>
</feature>
<keyword evidence="1" id="KW-0732">Signal</keyword>
<dbReference type="RefSeq" id="WP_135255103.1">
    <property type="nucleotide sequence ID" value="NZ_SRHU01000035.1"/>
</dbReference>
<reference evidence="2 3" key="1">
    <citation type="submission" date="2019-03" db="EMBL/GenBank/DDBJ databases">
        <title>Vagococcus sp. was isolated fron gut of Carduelis flavirostris.</title>
        <authorList>
            <person name="Ge Y."/>
        </authorList>
    </citation>
    <scope>NUCLEOTIDE SEQUENCE [LARGE SCALE GENOMIC DNA]</scope>
    <source>
        <strain evidence="2 3">CF-210</strain>
    </source>
</reference>
<dbReference type="Proteomes" id="UP000297725">
    <property type="component" value="Unassembled WGS sequence"/>
</dbReference>
<evidence type="ECO:0008006" key="4">
    <source>
        <dbReference type="Google" id="ProtNLM"/>
    </source>
</evidence>
<accession>A0AAJ5EDZ1</accession>
<dbReference type="EMBL" id="SRHU01000035">
    <property type="protein sequence ID" value="TFZ39420.1"/>
    <property type="molecule type" value="Genomic_DNA"/>
</dbReference>
<sequence>MKKMNVLLTTMAVTTLLGGSVTAFAEEGPAYVKYDNTNAIVDPTNPADPDYLIRIPGAINFTDENRSIKTPISMVTPDGDVYEGDKQALVKVESSNTTSYSLKSESGNDQIDYKLLYEKEDGELKTMADGNEFGTIGVLSSSRTSIDGKAVLGQDKAKLQEVYSDILYFVVNEYTPVEE</sequence>
<organism evidence="2 3">
    <name type="scientific">Vagococcus xieshaowenii</name>
    <dbReference type="NCBI Taxonomy" id="2562451"/>
    <lineage>
        <taxon>Bacteria</taxon>
        <taxon>Bacillati</taxon>
        <taxon>Bacillota</taxon>
        <taxon>Bacilli</taxon>
        <taxon>Lactobacillales</taxon>
        <taxon>Enterococcaceae</taxon>
        <taxon>Vagococcus</taxon>
    </lineage>
</organism>
<feature type="signal peptide" evidence="1">
    <location>
        <begin position="1"/>
        <end position="25"/>
    </location>
</feature>
<dbReference type="AlphaFoldDB" id="A0AAJ5EDZ1"/>
<name>A0AAJ5EDZ1_9ENTE</name>
<evidence type="ECO:0000256" key="1">
    <source>
        <dbReference type="SAM" id="SignalP"/>
    </source>
</evidence>
<comment type="caution">
    <text evidence="2">The sequence shown here is derived from an EMBL/GenBank/DDBJ whole genome shotgun (WGS) entry which is preliminary data.</text>
</comment>
<evidence type="ECO:0000313" key="2">
    <source>
        <dbReference type="EMBL" id="TFZ39420.1"/>
    </source>
</evidence>
<evidence type="ECO:0000313" key="3">
    <source>
        <dbReference type="Proteomes" id="UP000297725"/>
    </source>
</evidence>
<proteinExistence type="predicted"/>
<protein>
    <recommendedName>
        <fullName evidence="4">WxL domain-containing protein</fullName>
    </recommendedName>
</protein>